<evidence type="ECO:0000256" key="17">
    <source>
        <dbReference type="ARBA" id="ARBA00023264"/>
    </source>
</evidence>
<dbReference type="Proteomes" id="UP000318483">
    <property type="component" value="Chromosome"/>
</dbReference>
<evidence type="ECO:0000313" key="21">
    <source>
        <dbReference type="Proteomes" id="UP000318483"/>
    </source>
</evidence>
<evidence type="ECO:0000256" key="19">
    <source>
        <dbReference type="SAM" id="Phobius"/>
    </source>
</evidence>
<feature type="transmembrane region" description="Helical" evidence="19">
    <location>
        <begin position="133"/>
        <end position="154"/>
    </location>
</feature>
<dbReference type="PROSITE" id="PS01315">
    <property type="entry name" value="CDS"/>
    <property type="match status" value="1"/>
</dbReference>
<evidence type="ECO:0000256" key="1">
    <source>
        <dbReference type="ARBA" id="ARBA00001698"/>
    </source>
</evidence>
<feature type="transmembrane region" description="Helical" evidence="19">
    <location>
        <begin position="28"/>
        <end position="57"/>
    </location>
</feature>
<evidence type="ECO:0000313" key="20">
    <source>
        <dbReference type="EMBL" id="QDY69334.1"/>
    </source>
</evidence>
<dbReference type="KEGG" id="lit:FPZ52_06625"/>
<comment type="catalytic activity">
    <reaction evidence="1 18">
        <text>a 1,2-diacyl-sn-glycero-3-phosphate + CTP + H(+) = a CDP-1,2-diacyl-sn-glycerol + diphosphate</text>
        <dbReference type="Rhea" id="RHEA:16229"/>
        <dbReference type="ChEBI" id="CHEBI:15378"/>
        <dbReference type="ChEBI" id="CHEBI:33019"/>
        <dbReference type="ChEBI" id="CHEBI:37563"/>
        <dbReference type="ChEBI" id="CHEBI:58332"/>
        <dbReference type="ChEBI" id="CHEBI:58608"/>
        <dbReference type="EC" id="2.7.7.41"/>
    </reaction>
</comment>
<keyword evidence="13 19" id="KW-1133">Transmembrane helix</keyword>
<evidence type="ECO:0000256" key="16">
    <source>
        <dbReference type="ARBA" id="ARBA00023209"/>
    </source>
</evidence>
<accession>A0A5B8IUK2</accession>
<keyword evidence="11 18" id="KW-0812">Transmembrane</keyword>
<keyword evidence="16" id="KW-0594">Phospholipid biosynthesis</keyword>
<organism evidence="20 21">
    <name type="scientific">Qingshengfaniella alkalisoli</name>
    <dbReference type="NCBI Taxonomy" id="2599296"/>
    <lineage>
        <taxon>Bacteria</taxon>
        <taxon>Pseudomonadati</taxon>
        <taxon>Pseudomonadota</taxon>
        <taxon>Alphaproteobacteria</taxon>
        <taxon>Rhodobacterales</taxon>
        <taxon>Paracoccaceae</taxon>
        <taxon>Qingshengfaniella</taxon>
    </lineage>
</organism>
<comment type="pathway">
    <text evidence="4">Lipid metabolism.</text>
</comment>
<dbReference type="InterPro" id="IPR000374">
    <property type="entry name" value="PC_trans"/>
</dbReference>
<evidence type="ECO:0000256" key="7">
    <source>
        <dbReference type="ARBA" id="ARBA00019373"/>
    </source>
</evidence>
<gene>
    <name evidence="20" type="ORF">FPZ52_06625</name>
</gene>
<keyword evidence="10 18" id="KW-0808">Transferase</keyword>
<evidence type="ECO:0000256" key="10">
    <source>
        <dbReference type="ARBA" id="ARBA00022679"/>
    </source>
</evidence>
<dbReference type="Pfam" id="PF01148">
    <property type="entry name" value="CTP_transf_1"/>
    <property type="match status" value="1"/>
</dbReference>
<comment type="pathway">
    <text evidence="3 18">Phospholipid metabolism; CDP-diacylglycerol biosynthesis; CDP-diacylglycerol from sn-glycerol 3-phosphate: step 3/3.</text>
</comment>
<proteinExistence type="inferred from homology"/>
<keyword evidence="15 19" id="KW-0472">Membrane</keyword>
<reference evidence="20 21" key="1">
    <citation type="submission" date="2019-07" db="EMBL/GenBank/DDBJ databases">
        <title>Litoreibacter alkalisoli sp. nov., isolated from saline-alkaline soil.</title>
        <authorList>
            <person name="Wang S."/>
            <person name="Xu L."/>
            <person name="Xing Y.-T."/>
            <person name="Sun J.-Q."/>
        </authorList>
    </citation>
    <scope>NUCLEOTIDE SEQUENCE [LARGE SCALE GENOMIC DNA]</scope>
    <source>
        <strain evidence="20 21">LN3S51</strain>
    </source>
</reference>
<name>A0A5B8IUK2_9RHOB</name>
<evidence type="ECO:0000256" key="13">
    <source>
        <dbReference type="ARBA" id="ARBA00022989"/>
    </source>
</evidence>
<keyword evidence="12 18" id="KW-0548">Nucleotidyltransferase</keyword>
<keyword evidence="21" id="KW-1185">Reference proteome</keyword>
<keyword evidence="17" id="KW-1208">Phospholipid metabolism</keyword>
<dbReference type="EMBL" id="CP042261">
    <property type="protein sequence ID" value="QDY69334.1"/>
    <property type="molecule type" value="Genomic_DNA"/>
</dbReference>
<dbReference type="GO" id="GO:0005886">
    <property type="term" value="C:plasma membrane"/>
    <property type="evidence" value="ECO:0007669"/>
    <property type="project" value="UniProtKB-SubCell"/>
</dbReference>
<keyword evidence="9" id="KW-0444">Lipid biosynthesis</keyword>
<dbReference type="OrthoDB" id="9799199at2"/>
<feature type="transmembrane region" description="Helical" evidence="19">
    <location>
        <begin position="69"/>
        <end position="96"/>
    </location>
</feature>
<feature type="transmembrane region" description="Helical" evidence="19">
    <location>
        <begin position="174"/>
        <end position="196"/>
    </location>
</feature>
<comment type="similarity">
    <text evidence="5 18">Belongs to the CDS family.</text>
</comment>
<evidence type="ECO:0000256" key="18">
    <source>
        <dbReference type="RuleBase" id="RU003938"/>
    </source>
</evidence>
<dbReference type="GO" id="GO:0016024">
    <property type="term" value="P:CDP-diacylglycerol biosynthetic process"/>
    <property type="evidence" value="ECO:0007669"/>
    <property type="project" value="UniProtKB-UniPathway"/>
</dbReference>
<sequence length="269" mass="28586">MSDDEGSTARQSPGRWSDLKPRLISGGIIALVGITAVWLGGILFAIFASVVAGVIVWELARMHGTSVSLMLGGLAGVCCLLVSIIPEGYGLPLLMLPAFASIGRMHRARLSFAIFTAIIVLAGYGLVQLREDFGALWMVWLVMVVIATDIFGYFGGRLIGGPKFWPRVSPKKTWAGILCGWVSAGLVGLIFLPFLYVGPEIVSISVALSMASQLGDVTESAIKRKAGVKDSSHLIPGHGGFFDRFDGVLGAAVFLLLVEQIVDFPPIAV</sequence>
<evidence type="ECO:0000256" key="2">
    <source>
        <dbReference type="ARBA" id="ARBA00004651"/>
    </source>
</evidence>
<comment type="subcellular location">
    <subcellularLocation>
        <location evidence="2">Cell membrane</location>
        <topology evidence="2">Multi-pass membrane protein</topology>
    </subcellularLocation>
</comment>
<keyword evidence="8" id="KW-1003">Cell membrane</keyword>
<feature type="transmembrane region" description="Helical" evidence="19">
    <location>
        <begin position="108"/>
        <end position="127"/>
    </location>
</feature>
<evidence type="ECO:0000256" key="14">
    <source>
        <dbReference type="ARBA" id="ARBA00023098"/>
    </source>
</evidence>
<dbReference type="GO" id="GO:0004605">
    <property type="term" value="F:phosphatidate cytidylyltransferase activity"/>
    <property type="evidence" value="ECO:0007669"/>
    <property type="project" value="UniProtKB-EC"/>
</dbReference>
<dbReference type="PANTHER" id="PTHR46382:SF1">
    <property type="entry name" value="PHOSPHATIDATE CYTIDYLYLTRANSFERASE"/>
    <property type="match status" value="1"/>
</dbReference>
<dbReference type="PANTHER" id="PTHR46382">
    <property type="entry name" value="PHOSPHATIDATE CYTIDYLYLTRANSFERASE"/>
    <property type="match status" value="1"/>
</dbReference>
<keyword evidence="14" id="KW-0443">Lipid metabolism</keyword>
<evidence type="ECO:0000256" key="5">
    <source>
        <dbReference type="ARBA" id="ARBA00010185"/>
    </source>
</evidence>
<evidence type="ECO:0000256" key="6">
    <source>
        <dbReference type="ARBA" id="ARBA00012487"/>
    </source>
</evidence>
<evidence type="ECO:0000256" key="4">
    <source>
        <dbReference type="ARBA" id="ARBA00005189"/>
    </source>
</evidence>
<evidence type="ECO:0000256" key="8">
    <source>
        <dbReference type="ARBA" id="ARBA00022475"/>
    </source>
</evidence>
<evidence type="ECO:0000256" key="3">
    <source>
        <dbReference type="ARBA" id="ARBA00005119"/>
    </source>
</evidence>
<dbReference type="RefSeq" id="WP_146364713.1">
    <property type="nucleotide sequence ID" value="NZ_CP042261.1"/>
</dbReference>
<evidence type="ECO:0000256" key="11">
    <source>
        <dbReference type="ARBA" id="ARBA00022692"/>
    </source>
</evidence>
<dbReference type="AlphaFoldDB" id="A0A5B8IUK2"/>
<dbReference type="EC" id="2.7.7.41" evidence="6 18"/>
<evidence type="ECO:0000256" key="9">
    <source>
        <dbReference type="ARBA" id="ARBA00022516"/>
    </source>
</evidence>
<evidence type="ECO:0000256" key="15">
    <source>
        <dbReference type="ARBA" id="ARBA00023136"/>
    </source>
</evidence>
<protein>
    <recommendedName>
        <fullName evidence="7 18">Phosphatidate cytidylyltransferase</fullName>
        <ecNumber evidence="6 18">2.7.7.41</ecNumber>
    </recommendedName>
</protein>
<dbReference type="UniPathway" id="UPA00557">
    <property type="reaction ID" value="UER00614"/>
</dbReference>
<evidence type="ECO:0000256" key="12">
    <source>
        <dbReference type="ARBA" id="ARBA00022695"/>
    </source>
</evidence>